<sequence length="69" mass="8020">CTLEKETNRASHPNRDSLKAAILKEWNNLFEKFIIDSYNAFRYRGEAVVAVEGCHIELRCSQRSCFKVL</sequence>
<name>A0A0K2TTM0_LEPSM</name>
<dbReference type="AlphaFoldDB" id="A0A0K2TTM0"/>
<accession>A0A0K2TTM0</accession>
<protein>
    <submittedName>
        <fullName evidence="1">Uncharacterized protein</fullName>
    </submittedName>
</protein>
<feature type="non-terminal residue" evidence="1">
    <location>
        <position position="1"/>
    </location>
</feature>
<dbReference type="EMBL" id="HACA01012003">
    <property type="protein sequence ID" value="CDW29364.1"/>
    <property type="molecule type" value="Transcribed_RNA"/>
</dbReference>
<proteinExistence type="predicted"/>
<reference evidence="1" key="1">
    <citation type="submission" date="2014-05" db="EMBL/GenBank/DDBJ databases">
        <authorList>
            <person name="Chronopoulou M."/>
        </authorList>
    </citation>
    <scope>NUCLEOTIDE SEQUENCE</scope>
    <source>
        <tissue evidence="1">Whole organism</tissue>
    </source>
</reference>
<evidence type="ECO:0000313" key="1">
    <source>
        <dbReference type="EMBL" id="CDW29364.1"/>
    </source>
</evidence>
<organism evidence="1">
    <name type="scientific">Lepeophtheirus salmonis</name>
    <name type="common">Salmon louse</name>
    <name type="synonym">Caligus salmonis</name>
    <dbReference type="NCBI Taxonomy" id="72036"/>
    <lineage>
        <taxon>Eukaryota</taxon>
        <taxon>Metazoa</taxon>
        <taxon>Ecdysozoa</taxon>
        <taxon>Arthropoda</taxon>
        <taxon>Crustacea</taxon>
        <taxon>Multicrustacea</taxon>
        <taxon>Hexanauplia</taxon>
        <taxon>Copepoda</taxon>
        <taxon>Siphonostomatoida</taxon>
        <taxon>Caligidae</taxon>
        <taxon>Lepeophtheirus</taxon>
    </lineage>
</organism>